<dbReference type="EMBL" id="JAOSIK010000006">
    <property type="protein sequence ID" value="MEK0311846.1"/>
    <property type="molecule type" value="Genomic_DNA"/>
</dbReference>
<dbReference type="Proteomes" id="UP001382955">
    <property type="component" value="Unassembled WGS sequence"/>
</dbReference>
<evidence type="ECO:0000259" key="1">
    <source>
        <dbReference type="Pfam" id="PF12113"/>
    </source>
</evidence>
<gene>
    <name evidence="2" type="ORF">OC725_00975</name>
</gene>
<organism evidence="2 3">
    <name type="scientific">Candidatus Phytoplasma fabacearum</name>
    <dbReference type="NCBI Taxonomy" id="2982628"/>
    <lineage>
        <taxon>Bacteria</taxon>
        <taxon>Bacillati</taxon>
        <taxon>Mycoplasmatota</taxon>
        <taxon>Mollicutes</taxon>
        <taxon>Acholeplasmatales</taxon>
        <taxon>Acholeplasmataceae</taxon>
        <taxon>Candidatus Phytoplasma</taxon>
        <taxon>16SrII (Peanut WB group)</taxon>
    </lineage>
</organism>
<evidence type="ECO:0000313" key="3">
    <source>
        <dbReference type="Proteomes" id="UP001382955"/>
    </source>
</evidence>
<dbReference type="InterPro" id="IPR021970">
    <property type="entry name" value="SVM_signal"/>
</dbReference>
<keyword evidence="3" id="KW-1185">Reference proteome</keyword>
<name>A0ABU8ZSQ8_9MOLU</name>
<comment type="caution">
    <text evidence="2">The sequence shown here is derived from an EMBL/GenBank/DDBJ whole genome shotgun (WGS) entry which is preliminary data.</text>
</comment>
<sequence length="119" mass="14249">MIKLAKKLYLFKLFVFIYLGFLFIFNKHSVMAMEKQNVIDDKISINMRKKLFEILIQQKQLEEKIQYFRINANLNIKEILELEQNNIKLKAKISEIKKNISKKSKKVTFNLKPSIKIIE</sequence>
<protein>
    <submittedName>
        <fullName evidence="2">SVM family protein</fullName>
    </submittedName>
</protein>
<reference evidence="2 3" key="1">
    <citation type="journal article" date="2023" name="Int. J. Syst. Evol. Microbiol.">
        <title>The observation of taxonomic boundaries for the 16SrII and 16SrXXV phytoplasmas using genome-based delimitation.</title>
        <authorList>
            <person name="Rodrigues Jardim B."/>
            <person name="Tran-Nguyen L.T.T."/>
            <person name="Gambley C."/>
            <person name="Al-Sadi A.M."/>
            <person name="Al-Subhi A.M."/>
            <person name="Foissac X."/>
            <person name="Salar P."/>
            <person name="Cai H."/>
            <person name="Yang J.Y."/>
            <person name="Davis R."/>
            <person name="Jones L."/>
            <person name="Rodoni B."/>
            <person name="Constable F.E."/>
        </authorList>
    </citation>
    <scope>NUCLEOTIDE SEQUENCE [LARGE SCALE GENOMIC DNA]</scope>
    <source>
        <strain evidence="2">BAWM-322</strain>
    </source>
</reference>
<proteinExistence type="predicted"/>
<accession>A0ABU8ZSQ8</accession>
<evidence type="ECO:0000313" key="2">
    <source>
        <dbReference type="EMBL" id="MEK0311846.1"/>
    </source>
</evidence>
<dbReference type="Pfam" id="PF12113">
    <property type="entry name" value="SVM_signal"/>
    <property type="match status" value="1"/>
</dbReference>
<feature type="domain" description="Sequence-variable mosaic (SVM) signal sequence" evidence="1">
    <location>
        <begin position="1"/>
        <end position="33"/>
    </location>
</feature>